<dbReference type="Pfam" id="PF13462">
    <property type="entry name" value="Thioredoxin_4"/>
    <property type="match status" value="1"/>
</dbReference>
<accession>A0ABZ2TYW8</accession>
<keyword evidence="5" id="KW-1185">Reference proteome</keyword>
<evidence type="ECO:0000256" key="1">
    <source>
        <dbReference type="SAM" id="MobiDB-lite"/>
    </source>
</evidence>
<evidence type="ECO:0000313" key="5">
    <source>
        <dbReference type="Proteomes" id="UP001479933"/>
    </source>
</evidence>
<evidence type="ECO:0000259" key="3">
    <source>
        <dbReference type="Pfam" id="PF13462"/>
    </source>
</evidence>
<dbReference type="InterPro" id="IPR036249">
    <property type="entry name" value="Thioredoxin-like_sf"/>
</dbReference>
<keyword evidence="2" id="KW-0732">Signal</keyword>
<dbReference type="Proteomes" id="UP001479933">
    <property type="component" value="Chromosome"/>
</dbReference>
<feature type="signal peptide" evidence="2">
    <location>
        <begin position="1"/>
        <end position="19"/>
    </location>
</feature>
<dbReference type="RefSeq" id="WP_066164420.1">
    <property type="nucleotide sequence ID" value="NZ_CP136137.1"/>
</dbReference>
<dbReference type="EMBL" id="CP136137">
    <property type="protein sequence ID" value="WYY05861.1"/>
    <property type="molecule type" value="Genomic_DNA"/>
</dbReference>
<reference evidence="4 5" key="1">
    <citation type="journal article" date="2023" name="Virus Evol.">
        <title>Computational host range prediction-The good, the bad, and the ugly.</title>
        <authorList>
            <person name="Howell A.A."/>
            <person name="Versoza C.J."/>
            <person name="Pfeifer S.P."/>
        </authorList>
    </citation>
    <scope>NUCLEOTIDE SEQUENCE [LARGE SCALE GENOMIC DNA]</scope>
    <source>
        <strain evidence="4 5">1610/1b</strain>
    </source>
</reference>
<protein>
    <submittedName>
        <fullName evidence="4">Thioredoxin domain-containing protein</fullName>
    </submittedName>
</protein>
<name>A0ABZ2TYW8_9ACTN</name>
<feature type="chain" id="PRO_5047157257" evidence="2">
    <location>
        <begin position="20"/>
        <end position="242"/>
    </location>
</feature>
<gene>
    <name evidence="4" type="ORF">RVF87_12270</name>
</gene>
<dbReference type="InterPro" id="IPR012336">
    <property type="entry name" value="Thioredoxin-like_fold"/>
</dbReference>
<feature type="region of interest" description="Disordered" evidence="1">
    <location>
        <begin position="28"/>
        <end position="58"/>
    </location>
</feature>
<sequence>MSRLRAMIVGAIAAVMVLAGCSVDGTAVKGSRDDPSRTSDVLPTQPAPTTSDSGAPITADGGFRVTASDDVQVVVTVIEDMACPACRAFESAYGSTLDQIASLPGAAVEYRIISFLDRMSDDEYSSRAANASYCVWNRPGGDADRQDVWLAFQSSAFRSQPAEGGPGLPDEKLISLAKAAGADDVADCITAGRYRDAVRAASSTTTSDPSFEGTPTVLVNGEKVDLRSVGTLLDTVTALLPD</sequence>
<proteinExistence type="predicted"/>
<evidence type="ECO:0000256" key="2">
    <source>
        <dbReference type="SAM" id="SignalP"/>
    </source>
</evidence>
<organism evidence="4 5">
    <name type="scientific">Gordonia hydrophobica</name>
    <dbReference type="NCBI Taxonomy" id="40516"/>
    <lineage>
        <taxon>Bacteria</taxon>
        <taxon>Bacillati</taxon>
        <taxon>Actinomycetota</taxon>
        <taxon>Actinomycetes</taxon>
        <taxon>Mycobacteriales</taxon>
        <taxon>Gordoniaceae</taxon>
        <taxon>Gordonia</taxon>
    </lineage>
</organism>
<dbReference type="PROSITE" id="PS51257">
    <property type="entry name" value="PROKAR_LIPOPROTEIN"/>
    <property type="match status" value="1"/>
</dbReference>
<feature type="compositionally biased region" description="Polar residues" evidence="1">
    <location>
        <begin position="38"/>
        <end position="53"/>
    </location>
</feature>
<dbReference type="Gene3D" id="3.40.30.10">
    <property type="entry name" value="Glutaredoxin"/>
    <property type="match status" value="1"/>
</dbReference>
<evidence type="ECO:0000313" key="4">
    <source>
        <dbReference type="EMBL" id="WYY05861.1"/>
    </source>
</evidence>
<feature type="domain" description="Thioredoxin-like fold" evidence="3">
    <location>
        <begin position="71"/>
        <end position="226"/>
    </location>
</feature>
<dbReference type="SUPFAM" id="SSF52833">
    <property type="entry name" value="Thioredoxin-like"/>
    <property type="match status" value="1"/>
</dbReference>